<dbReference type="InterPro" id="IPR025570">
    <property type="entry name" value="DUF4337"/>
</dbReference>
<feature type="transmembrane region" description="Helical" evidence="1">
    <location>
        <begin position="160"/>
        <end position="181"/>
    </location>
</feature>
<dbReference type="Pfam" id="PF14235">
    <property type="entry name" value="DUF4337"/>
    <property type="match status" value="1"/>
</dbReference>
<evidence type="ECO:0000256" key="1">
    <source>
        <dbReference type="SAM" id="Phobius"/>
    </source>
</evidence>
<reference evidence="2 3" key="1">
    <citation type="submission" date="2023-08" db="EMBL/GenBank/DDBJ databases">
        <title>The draft genome sequence of Paracraurococcus sp. LOR1-02.</title>
        <authorList>
            <person name="Kingkaew E."/>
            <person name="Tanasupawat S."/>
        </authorList>
    </citation>
    <scope>NUCLEOTIDE SEQUENCE [LARGE SCALE GENOMIC DNA]</scope>
    <source>
        <strain evidence="2 3">LOR1-02</strain>
    </source>
</reference>
<dbReference type="RefSeq" id="WP_305103346.1">
    <property type="nucleotide sequence ID" value="NZ_JAUTWS010000007.1"/>
</dbReference>
<feature type="transmembrane region" description="Helical" evidence="1">
    <location>
        <begin position="15"/>
        <end position="33"/>
    </location>
</feature>
<protein>
    <submittedName>
        <fullName evidence="2">DUF4337 domain-containing protein</fullName>
    </submittedName>
</protein>
<name>A0ABT9DX55_9PROT</name>
<dbReference type="EMBL" id="JAUTWS010000007">
    <property type="protein sequence ID" value="MDO9708476.1"/>
    <property type="molecule type" value="Genomic_DNA"/>
</dbReference>
<sequence length="187" mass="20056">MAGHAHVDHSGDKRIALLIAILALFLALAETGAKSAQTEAITRNVEAANLWSFFQARTIRQTTLRTAVEETELDRAAASDPALRTAIEAQQKVWRDTIARWESEPATGDGRRELTERARAAEAKRDRDMAAYHHYEYGAAAFQVAIVLASASIITGVPLLAVGGIVLGLVGVALTGIGFFAPEAVHL</sequence>
<keyword evidence="1" id="KW-0472">Membrane</keyword>
<evidence type="ECO:0000313" key="2">
    <source>
        <dbReference type="EMBL" id="MDO9708476.1"/>
    </source>
</evidence>
<organism evidence="2 3">
    <name type="scientific">Paracraurococcus lichenis</name>
    <dbReference type="NCBI Taxonomy" id="3064888"/>
    <lineage>
        <taxon>Bacteria</taxon>
        <taxon>Pseudomonadati</taxon>
        <taxon>Pseudomonadota</taxon>
        <taxon>Alphaproteobacteria</taxon>
        <taxon>Acetobacterales</taxon>
        <taxon>Roseomonadaceae</taxon>
        <taxon>Paracraurococcus</taxon>
    </lineage>
</organism>
<keyword evidence="3" id="KW-1185">Reference proteome</keyword>
<keyword evidence="1" id="KW-1133">Transmembrane helix</keyword>
<evidence type="ECO:0000313" key="3">
    <source>
        <dbReference type="Proteomes" id="UP001243009"/>
    </source>
</evidence>
<gene>
    <name evidence="2" type="ORF">Q7A36_08985</name>
</gene>
<proteinExistence type="predicted"/>
<comment type="caution">
    <text evidence="2">The sequence shown here is derived from an EMBL/GenBank/DDBJ whole genome shotgun (WGS) entry which is preliminary data.</text>
</comment>
<keyword evidence="1" id="KW-0812">Transmembrane</keyword>
<accession>A0ABT9DX55</accession>
<feature type="transmembrane region" description="Helical" evidence="1">
    <location>
        <begin position="134"/>
        <end position="154"/>
    </location>
</feature>
<dbReference type="Proteomes" id="UP001243009">
    <property type="component" value="Unassembled WGS sequence"/>
</dbReference>